<dbReference type="SUPFAM" id="SSF52980">
    <property type="entry name" value="Restriction endonuclease-like"/>
    <property type="match status" value="1"/>
</dbReference>
<sequence length="127" mass="14827">MALWNKLVNQTNRRAQGSIYEQQARQYLESQGLKFIEANATFKCGELDLVMQAQEMFVFVEVRQRKSAKFGSAVESIDYRKQQKWQQAANLWLMKHHQQSLETANCRFDVVAFEGNQPPLWIPNFLG</sequence>
<evidence type="ECO:0000313" key="3">
    <source>
        <dbReference type="EMBL" id="RDE70591.1"/>
    </source>
</evidence>
<proteinExistence type="inferred from homology"/>
<evidence type="ECO:0000256" key="2">
    <source>
        <dbReference type="HAMAP-Rule" id="MF_00048"/>
    </source>
</evidence>
<dbReference type="InterPro" id="IPR011856">
    <property type="entry name" value="tRNA_endonuc-like_dom_sf"/>
</dbReference>
<comment type="caution">
    <text evidence="3">The sequence shown here is derived from an EMBL/GenBank/DDBJ whole genome shotgun (WGS) entry which is preliminary data.</text>
</comment>
<reference evidence="3 4" key="1">
    <citation type="submission" date="2018-05" db="EMBL/GenBank/DDBJ databases">
        <title>Draft Genome Sequences for a Diverse set of 7 Haemophilus Species.</title>
        <authorList>
            <person name="Nichols M."/>
            <person name="Topaz N."/>
            <person name="Wang X."/>
            <person name="Wang X."/>
            <person name="Boxrud D."/>
        </authorList>
    </citation>
    <scope>NUCLEOTIDE SEQUENCE [LARGE SCALE GENOMIC DNA]</scope>
    <source>
        <strain evidence="3 4">C2002001239</strain>
    </source>
</reference>
<dbReference type="GO" id="GO:0003676">
    <property type="term" value="F:nucleic acid binding"/>
    <property type="evidence" value="ECO:0007669"/>
    <property type="project" value="InterPro"/>
</dbReference>
<protein>
    <recommendedName>
        <fullName evidence="2">UPF0102 protein DPV93_08675</fullName>
    </recommendedName>
</protein>
<dbReference type="EMBL" id="QEPN01000007">
    <property type="protein sequence ID" value="RDE70591.1"/>
    <property type="molecule type" value="Genomic_DNA"/>
</dbReference>
<dbReference type="InterPro" id="IPR011335">
    <property type="entry name" value="Restrct_endonuc-II-like"/>
</dbReference>
<dbReference type="PANTHER" id="PTHR34039:SF1">
    <property type="entry name" value="UPF0102 PROTEIN YRAN"/>
    <property type="match status" value="1"/>
</dbReference>
<dbReference type="RefSeq" id="WP_111403704.1">
    <property type="nucleotide sequence ID" value="NZ_QEPN01000007.1"/>
</dbReference>
<evidence type="ECO:0000313" key="4">
    <source>
        <dbReference type="Proteomes" id="UP000253872"/>
    </source>
</evidence>
<dbReference type="HAMAP" id="MF_00048">
    <property type="entry name" value="UPF0102"/>
    <property type="match status" value="1"/>
</dbReference>
<evidence type="ECO:0000256" key="1">
    <source>
        <dbReference type="ARBA" id="ARBA00006738"/>
    </source>
</evidence>
<gene>
    <name evidence="3" type="ORF">DPV93_08675</name>
</gene>
<dbReference type="Proteomes" id="UP000253872">
    <property type="component" value="Unassembled WGS sequence"/>
</dbReference>
<accession>A0A369YFK8</accession>
<organism evidence="3 4">
    <name type="scientific">Haemophilus sputorum</name>
    <dbReference type="NCBI Taxonomy" id="1078480"/>
    <lineage>
        <taxon>Bacteria</taxon>
        <taxon>Pseudomonadati</taxon>
        <taxon>Pseudomonadota</taxon>
        <taxon>Gammaproteobacteria</taxon>
        <taxon>Pasteurellales</taxon>
        <taxon>Pasteurellaceae</taxon>
        <taxon>Haemophilus</taxon>
    </lineage>
</organism>
<comment type="similarity">
    <text evidence="1 2">Belongs to the UPF0102 family.</text>
</comment>
<dbReference type="InterPro" id="IPR003509">
    <property type="entry name" value="UPF0102_YraN-like"/>
</dbReference>
<dbReference type="PANTHER" id="PTHR34039">
    <property type="entry name" value="UPF0102 PROTEIN YRAN"/>
    <property type="match status" value="1"/>
</dbReference>
<name>A0A369YFK8_9PAST</name>
<dbReference type="Gene3D" id="3.40.1350.10">
    <property type="match status" value="1"/>
</dbReference>
<dbReference type="Pfam" id="PF02021">
    <property type="entry name" value="UPF0102"/>
    <property type="match status" value="1"/>
</dbReference>
<dbReference type="NCBIfam" id="TIGR00252">
    <property type="entry name" value="YraN family protein"/>
    <property type="match status" value="1"/>
</dbReference>
<dbReference type="AlphaFoldDB" id="A0A369YFK8"/>
<dbReference type="STRING" id="1035839.GCA_000238795_00855"/>
<dbReference type="NCBIfam" id="NF009150">
    <property type="entry name" value="PRK12497.1-3"/>
    <property type="match status" value="1"/>
</dbReference>